<comment type="caution">
    <text evidence="1">The sequence shown here is derived from an EMBL/GenBank/DDBJ whole genome shotgun (WGS) entry which is preliminary data.</text>
</comment>
<dbReference type="EMBL" id="JASBWR010000134">
    <property type="protein sequence ID" value="KAJ9092584.1"/>
    <property type="molecule type" value="Genomic_DNA"/>
</dbReference>
<proteinExistence type="predicted"/>
<evidence type="ECO:0000313" key="1">
    <source>
        <dbReference type="EMBL" id="KAJ9092584.1"/>
    </source>
</evidence>
<dbReference type="Proteomes" id="UP001241377">
    <property type="component" value="Unassembled WGS sequence"/>
</dbReference>
<name>A0ACC2V072_9TREE</name>
<gene>
    <name evidence="1" type="ORF">QFC19_008692</name>
</gene>
<organism evidence="1 2">
    <name type="scientific">Naganishia cerealis</name>
    <dbReference type="NCBI Taxonomy" id="610337"/>
    <lineage>
        <taxon>Eukaryota</taxon>
        <taxon>Fungi</taxon>
        <taxon>Dikarya</taxon>
        <taxon>Basidiomycota</taxon>
        <taxon>Agaricomycotina</taxon>
        <taxon>Tremellomycetes</taxon>
        <taxon>Filobasidiales</taxon>
        <taxon>Filobasidiaceae</taxon>
        <taxon>Naganishia</taxon>
    </lineage>
</organism>
<keyword evidence="2" id="KW-1185">Reference proteome</keyword>
<accession>A0ACC2V072</accession>
<reference evidence="1" key="1">
    <citation type="submission" date="2023-04" db="EMBL/GenBank/DDBJ databases">
        <title>Draft Genome sequencing of Naganishia species isolated from polar environments using Oxford Nanopore Technology.</title>
        <authorList>
            <person name="Leo P."/>
            <person name="Venkateswaran K."/>
        </authorList>
    </citation>
    <scope>NUCLEOTIDE SEQUENCE</scope>
    <source>
        <strain evidence="1">MNA-CCFEE 5261</strain>
    </source>
</reference>
<sequence>MDILITICEFLAGDLAFGTIADVNVANHAVHTDTLSILYETVLFDELSRIYGEDGFPSSLLEEVLQGGAFRSTK</sequence>
<protein>
    <submittedName>
        <fullName evidence="1">Uncharacterized protein</fullName>
    </submittedName>
</protein>
<evidence type="ECO:0000313" key="2">
    <source>
        <dbReference type="Proteomes" id="UP001241377"/>
    </source>
</evidence>